<evidence type="ECO:0000259" key="4">
    <source>
        <dbReference type="SMART" id="SM00854"/>
    </source>
</evidence>
<sequence length="414" mass="43458">MTQRTPQGTAVLAAVMIGATLAATAACTANEGPAQERNPKQQSEKQPGGARDGNRDAPPPAPSAAGGGPDAPRAFTLVASGDVLPHSSIISRANADAGGEGYDFVPMLRGVKPVVSKADLAICHMETVYGENGDYTGYPSFKSPPQIAHALKATGYDACSTASNHTLDDGAAGVRRTLGALDKAGVKHAGSGRTAAEGRSPAWMRAGGAKVAQLAYTYGTNGYPLPKGKPWTVNLMERDRIVADARAARKAGADVVVVSVHWGTEWQDAPDRRQLSLGKQLTASSTRGRPDIDLILGTHAHVPQAYEKVNKTWVIYGMGDQIAGDMINHEGANDPRGNQGTLGRFTFAPPAAPGGRWEVKKAEFIPQWFNTGTGRVTDLNAALARGADVADIRDRIRRIVLSRGAAKDGLVMGK</sequence>
<dbReference type="PANTHER" id="PTHR33393">
    <property type="entry name" value="POLYGLUTAMINE SYNTHESIS ACCESSORY PROTEIN RV0574C-RELATED"/>
    <property type="match status" value="1"/>
</dbReference>
<evidence type="ECO:0000313" key="5">
    <source>
        <dbReference type="EMBL" id="UQT54623.1"/>
    </source>
</evidence>
<gene>
    <name evidence="5" type="ORF">M4V62_05655</name>
</gene>
<dbReference type="EMBL" id="CP097289">
    <property type="protein sequence ID" value="UQT54623.1"/>
    <property type="molecule type" value="Genomic_DNA"/>
</dbReference>
<dbReference type="SMART" id="SM00854">
    <property type="entry name" value="PGA_cap"/>
    <property type="match status" value="1"/>
</dbReference>
<feature type="region of interest" description="Disordered" evidence="2">
    <location>
        <begin position="28"/>
        <end position="74"/>
    </location>
</feature>
<protein>
    <submittedName>
        <fullName evidence="5">CapA family protein</fullName>
    </submittedName>
</protein>
<keyword evidence="6" id="KW-1185">Reference proteome</keyword>
<evidence type="ECO:0000313" key="6">
    <source>
        <dbReference type="Proteomes" id="UP000829992"/>
    </source>
</evidence>
<evidence type="ECO:0000256" key="1">
    <source>
        <dbReference type="ARBA" id="ARBA00005662"/>
    </source>
</evidence>
<feature type="chain" id="PRO_5046446823" evidence="3">
    <location>
        <begin position="26"/>
        <end position="414"/>
    </location>
</feature>
<dbReference type="PANTHER" id="PTHR33393:SF13">
    <property type="entry name" value="PGA BIOSYNTHESIS PROTEIN CAPA"/>
    <property type="match status" value="1"/>
</dbReference>
<dbReference type="CDD" id="cd07381">
    <property type="entry name" value="MPP_CapA"/>
    <property type="match status" value="1"/>
</dbReference>
<name>A0ABY4PLF9_9ACTN</name>
<dbReference type="SUPFAM" id="SSF56300">
    <property type="entry name" value="Metallo-dependent phosphatases"/>
    <property type="match status" value="1"/>
</dbReference>
<dbReference type="PROSITE" id="PS51257">
    <property type="entry name" value="PROKAR_LIPOPROTEIN"/>
    <property type="match status" value="1"/>
</dbReference>
<dbReference type="RefSeq" id="WP_249586115.1">
    <property type="nucleotide sequence ID" value="NZ_BAAAQL010000002.1"/>
</dbReference>
<accession>A0ABY4PLF9</accession>
<keyword evidence="3" id="KW-0732">Signal</keyword>
<feature type="domain" description="Capsule synthesis protein CapA" evidence="4">
    <location>
        <begin position="76"/>
        <end position="325"/>
    </location>
</feature>
<dbReference type="InterPro" id="IPR052169">
    <property type="entry name" value="CW_Biosynth-Accessory"/>
</dbReference>
<dbReference type="Proteomes" id="UP000829992">
    <property type="component" value="Chromosome"/>
</dbReference>
<evidence type="ECO:0000256" key="3">
    <source>
        <dbReference type="SAM" id="SignalP"/>
    </source>
</evidence>
<organism evidence="5 6">
    <name type="scientific">Streptomyces durmitorensis</name>
    <dbReference type="NCBI Taxonomy" id="319947"/>
    <lineage>
        <taxon>Bacteria</taxon>
        <taxon>Bacillati</taxon>
        <taxon>Actinomycetota</taxon>
        <taxon>Actinomycetes</taxon>
        <taxon>Kitasatosporales</taxon>
        <taxon>Streptomycetaceae</taxon>
        <taxon>Streptomyces</taxon>
    </lineage>
</organism>
<proteinExistence type="inferred from homology"/>
<dbReference type="InterPro" id="IPR029052">
    <property type="entry name" value="Metallo-depent_PP-like"/>
</dbReference>
<evidence type="ECO:0000256" key="2">
    <source>
        <dbReference type="SAM" id="MobiDB-lite"/>
    </source>
</evidence>
<dbReference type="InterPro" id="IPR019079">
    <property type="entry name" value="Capsule_synth_CapA"/>
</dbReference>
<feature type="signal peptide" evidence="3">
    <location>
        <begin position="1"/>
        <end position="25"/>
    </location>
</feature>
<comment type="similarity">
    <text evidence="1">Belongs to the CapA family.</text>
</comment>
<reference evidence="5 6" key="1">
    <citation type="submission" date="2022-05" db="EMBL/GenBank/DDBJ databases">
        <authorList>
            <person name="Zhou X."/>
            <person name="Li K."/>
            <person name="Man Y."/>
        </authorList>
    </citation>
    <scope>NUCLEOTIDE SEQUENCE [LARGE SCALE GENOMIC DNA]</scope>
    <source>
        <strain evidence="5 6">MS405</strain>
    </source>
</reference>
<dbReference type="Gene3D" id="3.60.21.10">
    <property type="match status" value="1"/>
</dbReference>
<dbReference type="Pfam" id="PF09587">
    <property type="entry name" value="PGA_cap"/>
    <property type="match status" value="1"/>
</dbReference>